<accession>A0A1C7NKX4</accession>
<evidence type="ECO:0000313" key="3">
    <source>
        <dbReference type="Proteomes" id="UP000093000"/>
    </source>
</evidence>
<protein>
    <submittedName>
        <fullName evidence="2">Uncharacterized protein</fullName>
    </submittedName>
</protein>
<organism evidence="2 3">
    <name type="scientific">Choanephora cucurbitarum</name>
    <dbReference type="NCBI Taxonomy" id="101091"/>
    <lineage>
        <taxon>Eukaryota</taxon>
        <taxon>Fungi</taxon>
        <taxon>Fungi incertae sedis</taxon>
        <taxon>Mucoromycota</taxon>
        <taxon>Mucoromycotina</taxon>
        <taxon>Mucoromycetes</taxon>
        <taxon>Mucorales</taxon>
        <taxon>Mucorineae</taxon>
        <taxon>Choanephoraceae</taxon>
        <taxon>Choanephoroideae</taxon>
        <taxon>Choanephora</taxon>
    </lineage>
</organism>
<dbReference type="OrthoDB" id="5587891at2759"/>
<gene>
    <name evidence="2" type="ORF">A0J61_02226</name>
</gene>
<reference evidence="2 3" key="1">
    <citation type="submission" date="2016-03" db="EMBL/GenBank/DDBJ databases">
        <title>Choanephora cucurbitarum.</title>
        <authorList>
            <person name="Min B."/>
            <person name="Park H."/>
            <person name="Park J.-H."/>
            <person name="Shin H.-D."/>
            <person name="Choi I.-G."/>
        </authorList>
    </citation>
    <scope>NUCLEOTIDE SEQUENCE [LARGE SCALE GENOMIC DNA]</scope>
    <source>
        <strain evidence="2 3">KUS-F28377</strain>
    </source>
</reference>
<comment type="caution">
    <text evidence="2">The sequence shown here is derived from an EMBL/GenBank/DDBJ whole genome shotgun (WGS) entry which is preliminary data.</text>
</comment>
<proteinExistence type="predicted"/>
<keyword evidence="1" id="KW-0812">Transmembrane</keyword>
<feature type="transmembrane region" description="Helical" evidence="1">
    <location>
        <begin position="74"/>
        <end position="96"/>
    </location>
</feature>
<feature type="transmembrane region" description="Helical" evidence="1">
    <location>
        <begin position="44"/>
        <end position="62"/>
    </location>
</feature>
<keyword evidence="1" id="KW-1133">Transmembrane helix</keyword>
<dbReference type="Proteomes" id="UP000093000">
    <property type="component" value="Unassembled WGS sequence"/>
</dbReference>
<feature type="transmembrane region" description="Helical" evidence="1">
    <location>
        <begin position="102"/>
        <end position="124"/>
    </location>
</feature>
<feature type="transmembrane region" description="Helical" evidence="1">
    <location>
        <begin position="178"/>
        <end position="199"/>
    </location>
</feature>
<evidence type="ECO:0000256" key="1">
    <source>
        <dbReference type="SAM" id="Phobius"/>
    </source>
</evidence>
<keyword evidence="1" id="KW-0472">Membrane</keyword>
<feature type="transmembrane region" description="Helical" evidence="1">
    <location>
        <begin position="136"/>
        <end position="158"/>
    </location>
</feature>
<sequence length="348" mass="39449">MDAPPEKEFLLYQEMLKNVVASEVPYTSLNENTMVYFKHTASTVVYMSICLTCSLWQLLTAIELVYRVRKWIHFAVLSETLLSFLVILCSVLNPLTSLNCEIRFWISIVFINLGGCCIQSILLYKAYICYDRARWLIIFGSLINLGYIGLIIVFSTMAKLPTYKDIMGNLEWPALAKLGLDIASNVFLSIAFLMVIYRHYRVFGNSLHKTLLSNGIIFSVGVIASNIVTAILISCRVMGGLSADLYSFDWVITSYLLIKQFNYKQNKSEDSNNRQDQEDEEQDISRTMEQSFTNPRFDFYPTHQTGANACQIDSINSRARSPSRFSSGVLSASTTIKPSDDIQPKIVL</sequence>
<keyword evidence="3" id="KW-1185">Reference proteome</keyword>
<dbReference type="InParanoid" id="A0A1C7NKX4"/>
<feature type="transmembrane region" description="Helical" evidence="1">
    <location>
        <begin position="211"/>
        <end position="233"/>
    </location>
</feature>
<name>A0A1C7NKX4_9FUNG</name>
<dbReference type="EMBL" id="LUGH01000081">
    <property type="protein sequence ID" value="OBZ89715.1"/>
    <property type="molecule type" value="Genomic_DNA"/>
</dbReference>
<dbReference type="STRING" id="101091.A0A1C7NKX4"/>
<dbReference type="AlphaFoldDB" id="A0A1C7NKX4"/>
<evidence type="ECO:0000313" key="2">
    <source>
        <dbReference type="EMBL" id="OBZ89715.1"/>
    </source>
</evidence>